<keyword evidence="1 9" id="KW-0686">Riboflavin biosynthesis</keyword>
<feature type="binding site" evidence="9">
    <location>
        <position position="120"/>
    </location>
    <ligand>
        <name>GTP</name>
        <dbReference type="ChEBI" id="CHEBI:37565"/>
    </ligand>
</feature>
<dbReference type="GO" id="GO:0008686">
    <property type="term" value="F:3,4-dihydroxy-2-butanone-4-phosphate synthase activity"/>
    <property type="evidence" value="ECO:0007669"/>
    <property type="project" value="TreeGrafter"/>
</dbReference>
<dbReference type="InterPro" id="IPR032677">
    <property type="entry name" value="GTP_cyclohydro_II"/>
</dbReference>
<keyword evidence="2 9" id="KW-0547">Nucleotide-binding</keyword>
<organism evidence="11 12">
    <name type="scientific">Rothia nasimurium</name>
    <dbReference type="NCBI Taxonomy" id="85336"/>
    <lineage>
        <taxon>Bacteria</taxon>
        <taxon>Bacillati</taxon>
        <taxon>Actinomycetota</taxon>
        <taxon>Actinomycetes</taxon>
        <taxon>Micrococcales</taxon>
        <taxon>Micrococcaceae</taxon>
        <taxon>Rothia</taxon>
    </lineage>
</organism>
<protein>
    <recommendedName>
        <fullName evidence="9">GTP cyclohydrolase-2</fullName>
        <ecNumber evidence="9">3.5.4.25</ecNumber>
    </recommendedName>
    <alternativeName>
        <fullName evidence="9">GTP cyclohydrolase II</fullName>
    </alternativeName>
</protein>
<feature type="binding site" evidence="9">
    <location>
        <begin position="55"/>
        <end position="59"/>
    </location>
    <ligand>
        <name>GTP</name>
        <dbReference type="ChEBI" id="CHEBI:37565"/>
    </ligand>
</feature>
<sequence length="202" mass="21480">MVASSEPVLVPTPHGLFAVSAFEFGDGTEHLLATAVGADGRPLPAGEHGQAHLVRLHSECATGDLLGSYRCDCGPQLEKALATVQELGGSVLYLRGQEGRGIGLVNKLRAYALQDSGADTLDANLQLGFPADARDYTQAALILKAAGLTRVRLLTNNPAKAEALTELGVQVTGLVPDVIAPRPENERYLATKRDRMRHILDH</sequence>
<evidence type="ECO:0000256" key="7">
    <source>
        <dbReference type="ARBA" id="ARBA00023239"/>
    </source>
</evidence>
<dbReference type="GO" id="GO:0005829">
    <property type="term" value="C:cytosol"/>
    <property type="evidence" value="ECO:0007669"/>
    <property type="project" value="TreeGrafter"/>
</dbReference>
<comment type="function">
    <text evidence="9">Catalyzes the conversion of GTP to 2,5-diamino-6-ribosylamino-4(3H)-pyrimidinone 5'-phosphate (DARP), formate and pyrophosphate.</text>
</comment>
<dbReference type="HAMAP" id="MF_00179">
    <property type="entry name" value="RibA"/>
    <property type="match status" value="1"/>
</dbReference>
<dbReference type="PANTHER" id="PTHR21327">
    <property type="entry name" value="GTP CYCLOHYDROLASE II-RELATED"/>
    <property type="match status" value="1"/>
</dbReference>
<keyword evidence="6" id="KW-0464">Manganese</keyword>
<dbReference type="GO" id="GO:0003935">
    <property type="term" value="F:GTP cyclohydrolase II activity"/>
    <property type="evidence" value="ECO:0007669"/>
    <property type="project" value="UniProtKB-UniRule"/>
</dbReference>
<dbReference type="Pfam" id="PF00925">
    <property type="entry name" value="GTP_cyclohydro2"/>
    <property type="match status" value="1"/>
</dbReference>
<gene>
    <name evidence="9" type="primary">ribA</name>
    <name evidence="11" type="ORF">A7979_06390</name>
</gene>
<evidence type="ECO:0000256" key="3">
    <source>
        <dbReference type="ARBA" id="ARBA00022801"/>
    </source>
</evidence>
<comment type="caution">
    <text evidence="11">The sequence shown here is derived from an EMBL/GenBank/DDBJ whole genome shotgun (WGS) entry which is preliminary data.</text>
</comment>
<keyword evidence="7" id="KW-0456">Lyase</keyword>
<evidence type="ECO:0000256" key="2">
    <source>
        <dbReference type="ARBA" id="ARBA00022741"/>
    </source>
</evidence>
<dbReference type="OrthoDB" id="9793111at2"/>
<evidence type="ECO:0000313" key="12">
    <source>
        <dbReference type="Proteomes" id="UP000192359"/>
    </source>
</evidence>
<comment type="similarity">
    <text evidence="9">Belongs to the GTP cyclohydrolase II family.</text>
</comment>
<evidence type="ECO:0000313" key="11">
    <source>
        <dbReference type="EMBL" id="ORC15827.1"/>
    </source>
</evidence>
<feature type="binding site" evidence="9">
    <location>
        <position position="76"/>
    </location>
    <ligand>
        <name>GTP</name>
        <dbReference type="ChEBI" id="CHEBI:37565"/>
    </ligand>
</feature>
<evidence type="ECO:0000256" key="8">
    <source>
        <dbReference type="ARBA" id="ARBA00049295"/>
    </source>
</evidence>
<dbReference type="NCBIfam" id="NF001591">
    <property type="entry name" value="PRK00393.1"/>
    <property type="match status" value="1"/>
</dbReference>
<evidence type="ECO:0000259" key="10">
    <source>
        <dbReference type="Pfam" id="PF00925"/>
    </source>
</evidence>
<feature type="binding site" evidence="9">
    <location>
        <begin position="98"/>
        <end position="100"/>
    </location>
    <ligand>
        <name>GTP</name>
        <dbReference type="ChEBI" id="CHEBI:37565"/>
    </ligand>
</feature>
<evidence type="ECO:0000256" key="6">
    <source>
        <dbReference type="ARBA" id="ARBA00023211"/>
    </source>
</evidence>
<keyword evidence="9" id="KW-0479">Metal-binding</keyword>
<dbReference type="SUPFAM" id="SSF142695">
    <property type="entry name" value="RibA-like"/>
    <property type="match status" value="1"/>
</dbReference>
<evidence type="ECO:0000256" key="9">
    <source>
        <dbReference type="HAMAP-Rule" id="MF_00179"/>
    </source>
</evidence>
<reference evidence="11 12" key="1">
    <citation type="submission" date="2016-05" db="EMBL/GenBank/DDBJ databases">
        <title>Draft genome sequence of a porcine commensal Rothia nasimurium.</title>
        <authorList>
            <person name="Gaiser R.A."/>
            <person name="Van Baarlen P."/>
            <person name="Wells J.M."/>
        </authorList>
    </citation>
    <scope>NUCLEOTIDE SEQUENCE [LARGE SCALE GENOMIC DNA]</scope>
    <source>
        <strain evidence="11 12">PT-32</strain>
    </source>
</reference>
<dbReference type="CDD" id="cd00641">
    <property type="entry name" value="GTP_cyclohydro2"/>
    <property type="match status" value="1"/>
</dbReference>
<keyword evidence="4" id="KW-0460">Magnesium</keyword>
<dbReference type="EC" id="3.5.4.25" evidence="9"/>
<feature type="active site" description="Nucleophile" evidence="9">
    <location>
        <position position="134"/>
    </location>
</feature>
<dbReference type="GO" id="GO:0009231">
    <property type="term" value="P:riboflavin biosynthetic process"/>
    <property type="evidence" value="ECO:0007669"/>
    <property type="project" value="UniProtKB-UniRule"/>
</dbReference>
<comment type="pathway">
    <text evidence="9">Cofactor biosynthesis; riboflavin biosynthesis; 5-amino-6-(D-ribitylamino)uracil from GTP: step 1/4.</text>
</comment>
<dbReference type="PANTHER" id="PTHR21327:SF46">
    <property type="entry name" value="3,4-DIHYDROXY-2-BUTANONE 4-PHOSPHATE SYNTHASE"/>
    <property type="match status" value="1"/>
</dbReference>
<dbReference type="InterPro" id="IPR036144">
    <property type="entry name" value="RibA-like_sf"/>
</dbReference>
<feature type="binding site" evidence="9">
    <location>
        <position position="160"/>
    </location>
    <ligand>
        <name>GTP</name>
        <dbReference type="ChEBI" id="CHEBI:37565"/>
    </ligand>
</feature>
<keyword evidence="5 9" id="KW-0342">GTP-binding</keyword>
<feature type="binding site" evidence="9">
    <location>
        <position position="60"/>
    </location>
    <ligand>
        <name>Zn(2+)</name>
        <dbReference type="ChEBI" id="CHEBI:29105"/>
        <note>catalytic</note>
    </ligand>
</feature>
<keyword evidence="3 9" id="KW-0378">Hydrolase</keyword>
<evidence type="ECO:0000256" key="5">
    <source>
        <dbReference type="ARBA" id="ARBA00023134"/>
    </source>
</evidence>
<comment type="cofactor">
    <cofactor evidence="9">
        <name>Zn(2+)</name>
        <dbReference type="ChEBI" id="CHEBI:29105"/>
    </cofactor>
    <text evidence="9">Binds 1 zinc ion per subunit.</text>
</comment>
<evidence type="ECO:0000256" key="4">
    <source>
        <dbReference type="ARBA" id="ARBA00022842"/>
    </source>
</evidence>
<dbReference type="AlphaFoldDB" id="A0A1Y1RMS8"/>
<accession>A0A1Y1RMS8</accession>
<evidence type="ECO:0000256" key="1">
    <source>
        <dbReference type="ARBA" id="ARBA00022619"/>
    </source>
</evidence>
<feature type="active site" description="Proton acceptor" evidence="9">
    <location>
        <position position="132"/>
    </location>
</feature>
<feature type="binding site" evidence="9">
    <location>
        <position position="73"/>
    </location>
    <ligand>
        <name>Zn(2+)</name>
        <dbReference type="ChEBI" id="CHEBI:29105"/>
        <note>catalytic</note>
    </ligand>
</feature>
<feature type="binding site" evidence="9">
    <location>
        <position position="71"/>
    </location>
    <ligand>
        <name>Zn(2+)</name>
        <dbReference type="ChEBI" id="CHEBI:29105"/>
        <note>catalytic</note>
    </ligand>
</feature>
<feature type="binding site" evidence="9">
    <location>
        <position position="155"/>
    </location>
    <ligand>
        <name>GTP</name>
        <dbReference type="ChEBI" id="CHEBI:37565"/>
    </ligand>
</feature>
<dbReference type="InterPro" id="IPR000926">
    <property type="entry name" value="RibA"/>
</dbReference>
<proteinExistence type="inferred from homology"/>
<dbReference type="GO" id="GO:0005525">
    <property type="term" value="F:GTP binding"/>
    <property type="evidence" value="ECO:0007669"/>
    <property type="project" value="UniProtKB-KW"/>
</dbReference>
<dbReference type="GO" id="GO:0008270">
    <property type="term" value="F:zinc ion binding"/>
    <property type="evidence" value="ECO:0007669"/>
    <property type="project" value="UniProtKB-UniRule"/>
</dbReference>
<dbReference type="Proteomes" id="UP000192359">
    <property type="component" value="Unassembled WGS sequence"/>
</dbReference>
<keyword evidence="12" id="KW-1185">Reference proteome</keyword>
<feature type="domain" description="GTP cyclohydrolase II" evidence="10">
    <location>
        <begin position="9"/>
        <end position="176"/>
    </location>
</feature>
<dbReference type="UniPathway" id="UPA00275">
    <property type="reaction ID" value="UER00400"/>
</dbReference>
<comment type="catalytic activity">
    <reaction evidence="8 9">
        <text>GTP + 4 H2O = 2,5-diamino-6-hydroxy-4-(5-phosphoribosylamino)-pyrimidine + formate + 2 phosphate + 3 H(+)</text>
        <dbReference type="Rhea" id="RHEA:23704"/>
        <dbReference type="ChEBI" id="CHEBI:15377"/>
        <dbReference type="ChEBI" id="CHEBI:15378"/>
        <dbReference type="ChEBI" id="CHEBI:15740"/>
        <dbReference type="ChEBI" id="CHEBI:37565"/>
        <dbReference type="ChEBI" id="CHEBI:43474"/>
        <dbReference type="ChEBI" id="CHEBI:58614"/>
        <dbReference type="EC" id="3.5.4.25"/>
    </reaction>
</comment>
<dbReference type="EMBL" id="LXWF01000042">
    <property type="protein sequence ID" value="ORC15827.1"/>
    <property type="molecule type" value="Genomic_DNA"/>
</dbReference>
<dbReference type="Gene3D" id="3.40.50.10990">
    <property type="entry name" value="GTP cyclohydrolase II"/>
    <property type="match status" value="1"/>
</dbReference>
<keyword evidence="9" id="KW-0862">Zinc</keyword>
<name>A0A1Y1RMS8_9MICC</name>